<dbReference type="STRING" id="1777137.AWB76_03295"/>
<reference evidence="2" key="1">
    <citation type="submission" date="2016-01" db="EMBL/GenBank/DDBJ databases">
        <authorList>
            <person name="Peeters Charlotte."/>
        </authorList>
    </citation>
    <scope>NUCLEOTIDE SEQUENCE [LARGE SCALE GENOMIC DNA]</scope>
</reference>
<evidence type="ECO:0000313" key="1">
    <source>
        <dbReference type="EMBL" id="SAK62692.1"/>
    </source>
</evidence>
<dbReference type="Proteomes" id="UP000054624">
    <property type="component" value="Unassembled WGS sequence"/>
</dbReference>
<dbReference type="EMBL" id="FCOI02000009">
    <property type="protein sequence ID" value="SAK62692.1"/>
    <property type="molecule type" value="Genomic_DNA"/>
</dbReference>
<organism evidence="1 2">
    <name type="scientific">Caballeronia temeraria</name>
    <dbReference type="NCBI Taxonomy" id="1777137"/>
    <lineage>
        <taxon>Bacteria</taxon>
        <taxon>Pseudomonadati</taxon>
        <taxon>Pseudomonadota</taxon>
        <taxon>Betaproteobacteria</taxon>
        <taxon>Burkholderiales</taxon>
        <taxon>Burkholderiaceae</taxon>
        <taxon>Caballeronia</taxon>
    </lineage>
</organism>
<evidence type="ECO:0008006" key="3">
    <source>
        <dbReference type="Google" id="ProtNLM"/>
    </source>
</evidence>
<name>A0A158AXY7_9BURK</name>
<dbReference type="AlphaFoldDB" id="A0A158AXY7"/>
<evidence type="ECO:0000313" key="2">
    <source>
        <dbReference type="Proteomes" id="UP000054624"/>
    </source>
</evidence>
<proteinExistence type="predicted"/>
<sequence length="148" mass="16548">MTMRPEARTGKEPHARAHATLVISGDSVEPEYWTRYFGVTPSSVRTKGQCYRYPSGKISTRPATTGYWAFGSKTAIRSDQLAPHLACLTETLALPRVDLRERLQAQGAEVALWCFWINDTGDRVPDVPDEIRAMMDAIGGTIEIDEYQ</sequence>
<keyword evidence="2" id="KW-1185">Reference proteome</keyword>
<accession>A0A158AXY7</accession>
<gene>
    <name evidence="1" type="ORF">AWB76_03295</name>
</gene>
<protein>
    <recommendedName>
        <fullName evidence="3">DUF4279 domain-containing protein</fullName>
    </recommendedName>
</protein>